<accession>A0A0G0ULB4</accession>
<dbReference type="Proteomes" id="UP000033918">
    <property type="component" value="Unassembled WGS sequence"/>
</dbReference>
<keyword evidence="1" id="KW-0472">Membrane</keyword>
<comment type="caution">
    <text evidence="2">The sequence shown here is derived from an EMBL/GenBank/DDBJ whole genome shotgun (WGS) entry which is preliminary data.</text>
</comment>
<proteinExistence type="predicted"/>
<reference evidence="2 3" key="1">
    <citation type="journal article" date="2015" name="Nature">
        <title>rRNA introns, odd ribosomes, and small enigmatic genomes across a large radiation of phyla.</title>
        <authorList>
            <person name="Brown C.T."/>
            <person name="Hug L.A."/>
            <person name="Thomas B.C."/>
            <person name="Sharon I."/>
            <person name="Castelle C.J."/>
            <person name="Singh A."/>
            <person name="Wilkins M.J."/>
            <person name="Williams K.H."/>
            <person name="Banfield J.F."/>
        </authorList>
    </citation>
    <scope>NUCLEOTIDE SEQUENCE [LARGE SCALE GENOMIC DNA]</scope>
</reference>
<evidence type="ECO:0000313" key="3">
    <source>
        <dbReference type="Proteomes" id="UP000033918"/>
    </source>
</evidence>
<feature type="transmembrane region" description="Helical" evidence="1">
    <location>
        <begin position="50"/>
        <end position="72"/>
    </location>
</feature>
<protein>
    <submittedName>
        <fullName evidence="2">Uncharacterized protein</fullName>
    </submittedName>
</protein>
<evidence type="ECO:0000256" key="1">
    <source>
        <dbReference type="SAM" id="Phobius"/>
    </source>
</evidence>
<keyword evidence="1" id="KW-1133">Transmembrane helix</keyword>
<name>A0A0G0ULB4_9BACT</name>
<dbReference type="EMBL" id="LCAK01000010">
    <property type="protein sequence ID" value="KKR88311.1"/>
    <property type="molecule type" value="Genomic_DNA"/>
</dbReference>
<dbReference type="AlphaFoldDB" id="A0A0G0ULB4"/>
<keyword evidence="1" id="KW-0812">Transmembrane</keyword>
<evidence type="ECO:0000313" key="2">
    <source>
        <dbReference type="EMBL" id="KKR88311.1"/>
    </source>
</evidence>
<gene>
    <name evidence="2" type="ORF">UU38_C0010G0004</name>
</gene>
<sequence>MSSQFWAGALIPPLIKWVNTYLKKFFKLSEFDNETKTRVFSKTYPAYFGFLYSLWIMVLFSTGFIVLIWFIISGPTFFSGKSYAVPVFLGLEGFQVHQLRS</sequence>
<organism evidence="2 3">
    <name type="scientific">Candidatus Wolfebacteria bacterium GW2011_GWB1_41_12</name>
    <dbReference type="NCBI Taxonomy" id="1619006"/>
    <lineage>
        <taxon>Bacteria</taxon>
        <taxon>Candidatus Wolfeibacteriota</taxon>
    </lineage>
</organism>